<dbReference type="EMBL" id="LJEB01000154">
    <property type="protein sequence ID" value="KPR48697.1"/>
    <property type="molecule type" value="Genomic_DNA"/>
</dbReference>
<name>A0A0D7LHX6_CITFR</name>
<reference evidence="4" key="1">
    <citation type="submission" date="2015-09" db="EMBL/GenBank/DDBJ databases">
        <title>Prevalence of NDMs in South Africa.</title>
        <authorList>
            <person name="Osei Sekyere J."/>
            <person name="Govinden U."/>
            <person name="Essack S."/>
            <person name="Haldorsen B."/>
            <person name="Samuelsen O."/>
            <person name="Aasnaes B."/>
            <person name="Sundsfjord A."/>
        </authorList>
    </citation>
    <scope>NUCLEOTIDE SEQUENCE [LARGE SCALE GENOMIC DNA]</scope>
    <source>
        <strain evidence="4">ST62:944112508</strain>
    </source>
</reference>
<reference evidence="3" key="4">
    <citation type="submission" date="2023-10" db="EMBL/GenBank/DDBJ databases">
        <title>Fecal carriage and genetic characteristics of carbapenem-resistant Enterobacterales among healthy adults from four provinces of China.</title>
        <authorList>
            <person name="Li Y."/>
            <person name="Zhang R."/>
        </authorList>
    </citation>
    <scope>NUCLEOTIDE SEQUENCE</scope>
    <source>
        <strain evidence="3">HN-136</strain>
    </source>
</reference>
<sequence>MWGRNIKWCVGIILAVALTIAVTMTLQNWQRSHFDCSGELVMEYPDIRGDISVRYVFNGSNGVAILRGKITDNNGEKLAVNQNVWFTFTRKDDDYFMESGNVASSSGGTNIHPLLARTLPDFFLKPKEPFYFSILRLNSSTWQFYTSRSPSVFCQR</sequence>
<proteinExistence type="predicted"/>
<evidence type="ECO:0000313" key="2">
    <source>
        <dbReference type="EMBL" id="KPR48697.1"/>
    </source>
</evidence>
<dbReference type="Proteomes" id="UP001278087">
    <property type="component" value="Unassembled WGS sequence"/>
</dbReference>
<evidence type="ECO:0000313" key="3">
    <source>
        <dbReference type="EMBL" id="MDW2759412.1"/>
    </source>
</evidence>
<dbReference type="RefSeq" id="WP_016150237.1">
    <property type="nucleotide sequence ID" value="NZ_AP028314.1"/>
</dbReference>
<dbReference type="EMBL" id="JAWPBU010000013">
    <property type="protein sequence ID" value="MDW2759412.1"/>
    <property type="molecule type" value="Genomic_DNA"/>
</dbReference>
<dbReference type="EMBL" id="OW995941">
    <property type="protein sequence ID" value="CAH6591937.1"/>
    <property type="molecule type" value="Genomic_DNA"/>
</dbReference>
<accession>A0A0D7LHX6</accession>
<reference evidence="1" key="3">
    <citation type="submission" date="2022-05" db="EMBL/GenBank/DDBJ databases">
        <authorList>
            <person name="Alioto T."/>
            <person name="Alioto T."/>
            <person name="Gomez Garrido J."/>
        </authorList>
    </citation>
    <scope>NUCLEOTIDE SEQUENCE</scope>
    <source>
        <strain evidence="1">112</strain>
    </source>
</reference>
<dbReference type="Proteomes" id="UP000789647">
    <property type="component" value="Chromosome"/>
</dbReference>
<dbReference type="Proteomes" id="UP000050520">
    <property type="component" value="Unassembled WGS sequence"/>
</dbReference>
<evidence type="ECO:0000313" key="1">
    <source>
        <dbReference type="EMBL" id="CAH6591937.1"/>
    </source>
</evidence>
<protein>
    <submittedName>
        <fullName evidence="2">Uncharacterized protein</fullName>
    </submittedName>
</protein>
<reference evidence="2 4" key="2">
    <citation type="journal article" date="2017" name="PLoS ONE">
        <title>Genomic and phenotypic characterisation of fluoroquinolone resistance mechanisms in Enterobacteriaceae in Durban, South Africa.</title>
        <authorList>
            <person name="Osei Sekyere J."/>
            <person name="Amoako D.G."/>
        </authorList>
    </citation>
    <scope>NUCLEOTIDE SEQUENCE [LARGE SCALE GENOMIC DNA]</scope>
    <source>
        <strain evidence="2 4">ST62:944112508</strain>
    </source>
</reference>
<gene>
    <name evidence="1" type="ORF">AI2935V1_2613</name>
    <name evidence="2" type="ORF">AN672_25400</name>
    <name evidence="3" type="ORF">RYZ67_13080</name>
</gene>
<dbReference type="AlphaFoldDB" id="A0A0D7LHX6"/>
<evidence type="ECO:0000313" key="4">
    <source>
        <dbReference type="Proteomes" id="UP000050520"/>
    </source>
</evidence>
<organism evidence="2 4">
    <name type="scientific">Citrobacter freundii</name>
    <dbReference type="NCBI Taxonomy" id="546"/>
    <lineage>
        <taxon>Bacteria</taxon>
        <taxon>Pseudomonadati</taxon>
        <taxon>Pseudomonadota</taxon>
        <taxon>Gammaproteobacteria</taxon>
        <taxon>Enterobacterales</taxon>
        <taxon>Enterobacteriaceae</taxon>
        <taxon>Citrobacter</taxon>
        <taxon>Citrobacter freundii complex</taxon>
    </lineage>
</organism>